<feature type="region of interest" description="Disordered" evidence="1">
    <location>
        <begin position="1"/>
        <end position="23"/>
    </location>
</feature>
<accession>A0A5S9M6F4</accession>
<dbReference type="Proteomes" id="UP000464658">
    <property type="component" value="Chromosome"/>
</dbReference>
<name>A0A5S9M6F4_BACIA</name>
<feature type="compositionally biased region" description="Polar residues" evidence="1">
    <location>
        <begin position="1"/>
        <end position="14"/>
    </location>
</feature>
<dbReference type="AlphaFoldDB" id="A0A5S9M6F4"/>
<reference evidence="2 3" key="1">
    <citation type="submission" date="2019-12" db="EMBL/GenBank/DDBJ databases">
        <title>Full genome sequence of a Bacillus safensis strain isolated from commercially available natto in Indonesia.</title>
        <authorList>
            <person name="Yoshida M."/>
            <person name="Uomi M."/>
            <person name="Waturangi D."/>
            <person name="Ekaputri J.J."/>
            <person name="Setiamarga D.H.E."/>
        </authorList>
    </citation>
    <scope>NUCLEOTIDE SEQUENCE [LARGE SCALE GENOMIC DNA]</scope>
    <source>
        <strain evidence="2 3">IDN1</strain>
    </source>
</reference>
<evidence type="ECO:0000313" key="2">
    <source>
        <dbReference type="EMBL" id="BBP87499.1"/>
    </source>
</evidence>
<evidence type="ECO:0000256" key="1">
    <source>
        <dbReference type="SAM" id="MobiDB-lite"/>
    </source>
</evidence>
<organism evidence="2 3">
    <name type="scientific">Bacillus safensis</name>
    <dbReference type="NCBI Taxonomy" id="561879"/>
    <lineage>
        <taxon>Bacteria</taxon>
        <taxon>Bacillati</taxon>
        <taxon>Bacillota</taxon>
        <taxon>Bacilli</taxon>
        <taxon>Bacillales</taxon>
        <taxon>Bacillaceae</taxon>
        <taxon>Bacillus</taxon>
    </lineage>
</organism>
<proteinExistence type="predicted"/>
<sequence length="67" mass="7253">MLSDALSTHSNAKNNPHAVTKSQVGLGNVDNIKQASKAFFDSHVADKILHTSEAEKKTNGIMVNYLD</sequence>
<gene>
    <name evidence="2" type="ORF">BsIDN1_11170</name>
</gene>
<protein>
    <submittedName>
        <fullName evidence="2">Uncharacterized protein</fullName>
    </submittedName>
</protein>
<dbReference type="EMBL" id="AP021906">
    <property type="protein sequence ID" value="BBP87499.1"/>
    <property type="molecule type" value="Genomic_DNA"/>
</dbReference>
<evidence type="ECO:0000313" key="3">
    <source>
        <dbReference type="Proteomes" id="UP000464658"/>
    </source>
</evidence>